<sequence length="230" mass="25743">MQRSGKGGALTGIQQRISSSLPLIIKILLGVELTLAVLIFFMEIGIIFIFDTYSYLFSSFFRLVKELSVERWWTINAITQSILFVLTIILIEITGNYVNTHGSTTSLYCSSTSTSSDAKYACSKYQLHQAQLAFAILMFFAALTFLGFFLYLRFLVKRFPEATTSTKPVSHVTRYPSTVPPLYTSKVIVPPTSGFPTTIRQDTSVTGPIKEITCPHCQVIIPLPVPKRTY</sequence>
<feature type="transmembrane region" description="Helical" evidence="1">
    <location>
        <begin position="132"/>
        <end position="152"/>
    </location>
</feature>
<dbReference type="EMBL" id="CAJOBA010034134">
    <property type="protein sequence ID" value="CAF3978641.1"/>
    <property type="molecule type" value="Genomic_DNA"/>
</dbReference>
<organism evidence="3 6">
    <name type="scientific">Didymodactylos carnosus</name>
    <dbReference type="NCBI Taxonomy" id="1234261"/>
    <lineage>
        <taxon>Eukaryota</taxon>
        <taxon>Metazoa</taxon>
        <taxon>Spiralia</taxon>
        <taxon>Gnathifera</taxon>
        <taxon>Rotifera</taxon>
        <taxon>Eurotatoria</taxon>
        <taxon>Bdelloidea</taxon>
        <taxon>Philodinida</taxon>
        <taxon>Philodinidae</taxon>
        <taxon>Didymodactylos</taxon>
    </lineage>
</organism>
<dbReference type="EMBL" id="CAJNOQ010020386">
    <property type="protein sequence ID" value="CAF1467768.1"/>
    <property type="molecule type" value="Genomic_DNA"/>
</dbReference>
<dbReference type="Proteomes" id="UP000682733">
    <property type="component" value="Unassembled WGS sequence"/>
</dbReference>
<dbReference type="EMBL" id="CAJNOK010012610">
    <property type="protein sequence ID" value="CAF1167160.1"/>
    <property type="molecule type" value="Genomic_DNA"/>
</dbReference>
<comment type="caution">
    <text evidence="3">The sequence shown here is derived from an EMBL/GenBank/DDBJ whole genome shotgun (WGS) entry which is preliminary data.</text>
</comment>
<evidence type="ECO:0000313" key="4">
    <source>
        <dbReference type="EMBL" id="CAF3978641.1"/>
    </source>
</evidence>
<feature type="transmembrane region" description="Helical" evidence="1">
    <location>
        <begin position="23"/>
        <end position="50"/>
    </location>
</feature>
<keyword evidence="6" id="KW-1185">Reference proteome</keyword>
<evidence type="ECO:0000256" key="1">
    <source>
        <dbReference type="SAM" id="Phobius"/>
    </source>
</evidence>
<name>A0A815QW67_9BILA</name>
<feature type="transmembrane region" description="Helical" evidence="1">
    <location>
        <begin position="71"/>
        <end position="91"/>
    </location>
</feature>
<evidence type="ECO:0000313" key="6">
    <source>
        <dbReference type="Proteomes" id="UP000663829"/>
    </source>
</evidence>
<dbReference type="AlphaFoldDB" id="A0A815QW67"/>
<dbReference type="Proteomes" id="UP000681722">
    <property type="component" value="Unassembled WGS sequence"/>
</dbReference>
<accession>A0A815QW67</accession>
<keyword evidence="1" id="KW-0472">Membrane</keyword>
<dbReference type="Proteomes" id="UP000677228">
    <property type="component" value="Unassembled WGS sequence"/>
</dbReference>
<protein>
    <submittedName>
        <fullName evidence="3">Uncharacterized protein</fullName>
    </submittedName>
</protein>
<gene>
    <name evidence="3" type="ORF">GPM918_LOCUS35343</name>
    <name evidence="2" type="ORF">OVA965_LOCUS22383</name>
    <name evidence="5" type="ORF">SRO942_LOCUS36062</name>
    <name evidence="4" type="ORF">TMI583_LOCUS23097</name>
</gene>
<evidence type="ECO:0000313" key="5">
    <source>
        <dbReference type="EMBL" id="CAF4336464.1"/>
    </source>
</evidence>
<keyword evidence="1" id="KW-1133">Transmembrane helix</keyword>
<keyword evidence="1" id="KW-0812">Transmembrane</keyword>
<proteinExistence type="predicted"/>
<reference evidence="3" key="1">
    <citation type="submission" date="2021-02" db="EMBL/GenBank/DDBJ databases">
        <authorList>
            <person name="Nowell W R."/>
        </authorList>
    </citation>
    <scope>NUCLEOTIDE SEQUENCE</scope>
</reference>
<evidence type="ECO:0000313" key="2">
    <source>
        <dbReference type="EMBL" id="CAF1167160.1"/>
    </source>
</evidence>
<evidence type="ECO:0000313" key="3">
    <source>
        <dbReference type="EMBL" id="CAF1467768.1"/>
    </source>
</evidence>
<dbReference type="EMBL" id="CAJOBC010085852">
    <property type="protein sequence ID" value="CAF4336464.1"/>
    <property type="molecule type" value="Genomic_DNA"/>
</dbReference>
<dbReference type="Proteomes" id="UP000663829">
    <property type="component" value="Unassembled WGS sequence"/>
</dbReference>